<dbReference type="Proteomes" id="UP001165083">
    <property type="component" value="Unassembled WGS sequence"/>
</dbReference>
<evidence type="ECO:0000313" key="2">
    <source>
        <dbReference type="Proteomes" id="UP001165083"/>
    </source>
</evidence>
<name>A0A9W6YFJ1_9STRA</name>
<comment type="caution">
    <text evidence="1">The sequence shown here is derived from an EMBL/GenBank/DDBJ whole genome shotgun (WGS) entry which is preliminary data.</text>
</comment>
<protein>
    <submittedName>
        <fullName evidence="1">Unnamed protein product</fullName>
    </submittedName>
</protein>
<organism evidence="1 2">
    <name type="scientific">Phytophthora lilii</name>
    <dbReference type="NCBI Taxonomy" id="2077276"/>
    <lineage>
        <taxon>Eukaryota</taxon>
        <taxon>Sar</taxon>
        <taxon>Stramenopiles</taxon>
        <taxon>Oomycota</taxon>
        <taxon>Peronosporomycetes</taxon>
        <taxon>Peronosporales</taxon>
        <taxon>Peronosporaceae</taxon>
        <taxon>Phytophthora</taxon>
    </lineage>
</organism>
<dbReference type="AlphaFoldDB" id="A0A9W6YFJ1"/>
<gene>
    <name evidence="1" type="ORF">Plil01_001867700</name>
</gene>
<accession>A0A9W6YFJ1</accession>
<dbReference type="SUPFAM" id="SSF56219">
    <property type="entry name" value="DNase I-like"/>
    <property type="match status" value="1"/>
</dbReference>
<evidence type="ECO:0000313" key="1">
    <source>
        <dbReference type="EMBL" id="GMF66147.1"/>
    </source>
</evidence>
<reference evidence="1" key="1">
    <citation type="submission" date="2023-04" db="EMBL/GenBank/DDBJ databases">
        <title>Phytophthora lilii NBRC 32176.</title>
        <authorList>
            <person name="Ichikawa N."/>
            <person name="Sato H."/>
            <person name="Tonouchi N."/>
        </authorList>
    </citation>
    <scope>NUCLEOTIDE SEQUENCE</scope>
    <source>
        <strain evidence="1">NBRC 32176</strain>
    </source>
</reference>
<proteinExistence type="predicted"/>
<dbReference type="EMBL" id="BSXW01012554">
    <property type="protein sequence ID" value="GMF66147.1"/>
    <property type="molecule type" value="Genomic_DNA"/>
</dbReference>
<sequence length="150" mass="17083">MNGFSRSVSTRDTARKSLFQRLPVDFENDAIHIVCGDFNLALDPVVDSITGERRPDSSVEPLRSWLSDSTLWMYGDYIIKRGFTQGLSPVRLHFCVRFIVASSYENSQYHSWDESDHLAHHVELTSWHHRTGPGFLETSKLAGANTRTKV</sequence>
<keyword evidence="2" id="KW-1185">Reference proteome</keyword>
<dbReference type="InterPro" id="IPR036691">
    <property type="entry name" value="Endo/exonu/phosph_ase_sf"/>
</dbReference>